<comment type="similarity">
    <text evidence="1">Belongs to the GILT family.</text>
</comment>
<feature type="chain" id="PRO_5042021557" description="Gamma-interferon-inducible lysosomal thiol reductase" evidence="3">
    <location>
        <begin position="25"/>
        <end position="246"/>
    </location>
</feature>
<name>A0AAD3T6K0_NEPGR</name>
<organism evidence="4 5">
    <name type="scientific">Nepenthes gracilis</name>
    <name type="common">Slender pitcher plant</name>
    <dbReference type="NCBI Taxonomy" id="150966"/>
    <lineage>
        <taxon>Eukaryota</taxon>
        <taxon>Viridiplantae</taxon>
        <taxon>Streptophyta</taxon>
        <taxon>Embryophyta</taxon>
        <taxon>Tracheophyta</taxon>
        <taxon>Spermatophyta</taxon>
        <taxon>Magnoliopsida</taxon>
        <taxon>eudicotyledons</taxon>
        <taxon>Gunneridae</taxon>
        <taxon>Pentapetalae</taxon>
        <taxon>Caryophyllales</taxon>
        <taxon>Nepenthaceae</taxon>
        <taxon>Nepenthes</taxon>
    </lineage>
</organism>
<dbReference type="PANTHER" id="PTHR13234">
    <property type="entry name" value="GAMMA-INTERFERON INDUCIBLE LYSOSOMAL THIOL REDUCTASE GILT"/>
    <property type="match status" value="1"/>
</dbReference>
<proteinExistence type="inferred from homology"/>
<evidence type="ECO:0000256" key="1">
    <source>
        <dbReference type="ARBA" id="ARBA00005679"/>
    </source>
</evidence>
<evidence type="ECO:0000313" key="4">
    <source>
        <dbReference type="EMBL" id="GMH24438.1"/>
    </source>
</evidence>
<evidence type="ECO:0000313" key="5">
    <source>
        <dbReference type="Proteomes" id="UP001279734"/>
    </source>
</evidence>
<dbReference type="Pfam" id="PF03227">
    <property type="entry name" value="GILT"/>
    <property type="match status" value="1"/>
</dbReference>
<keyword evidence="2" id="KW-0325">Glycoprotein</keyword>
<keyword evidence="5" id="KW-1185">Reference proteome</keyword>
<dbReference type="Proteomes" id="UP001279734">
    <property type="component" value="Unassembled WGS sequence"/>
</dbReference>
<reference evidence="4" key="1">
    <citation type="submission" date="2023-05" db="EMBL/GenBank/DDBJ databases">
        <title>Nepenthes gracilis genome sequencing.</title>
        <authorList>
            <person name="Fukushima K."/>
        </authorList>
    </citation>
    <scope>NUCLEOTIDE SEQUENCE</scope>
    <source>
        <strain evidence="4">SING2019-196</strain>
    </source>
</reference>
<evidence type="ECO:0008006" key="6">
    <source>
        <dbReference type="Google" id="ProtNLM"/>
    </source>
</evidence>
<dbReference type="AlphaFoldDB" id="A0AAD3T6K0"/>
<dbReference type="EMBL" id="BSYO01000028">
    <property type="protein sequence ID" value="GMH24438.1"/>
    <property type="molecule type" value="Genomic_DNA"/>
</dbReference>
<sequence length="246" mass="27465">MASHRLLSVLLVCTFFSLLPSSYPSASDGSDKVELTLYYETLCPYCSYFIAYRLIRVFTDGLLPIVNLRLVPWGNAGIDPSGNFQCQHGPNECLMNTVEACAINIYPDVRKHFPFIQCIESLAYERREGEWQTCFAKASADSGLIFDCCKRNGHQLELQYADETARLNPPHAFVPWVLVNNQPLKEEYNNFLVYVCKAYKGSAVPKICGGGGSKFEANSSREVAAKTAIEVCYAAEQKNSTSFVHV</sequence>
<dbReference type="GO" id="GO:0016671">
    <property type="term" value="F:oxidoreductase activity, acting on a sulfur group of donors, disulfide as acceptor"/>
    <property type="evidence" value="ECO:0007669"/>
    <property type="project" value="InterPro"/>
</dbReference>
<protein>
    <recommendedName>
        <fullName evidence="6">Gamma-interferon-inducible lysosomal thiol reductase</fullName>
    </recommendedName>
</protein>
<gene>
    <name evidence="4" type="ORF">Nepgr_026281</name>
</gene>
<dbReference type="PANTHER" id="PTHR13234:SF48">
    <property type="entry name" value="GAMMA INTERFERON RESPONSIVE LYSOSOMAL THIOL (GILT) REDUCTASE FAMILY PROTEIN"/>
    <property type="match status" value="1"/>
</dbReference>
<evidence type="ECO:0000256" key="2">
    <source>
        <dbReference type="ARBA" id="ARBA00023180"/>
    </source>
</evidence>
<feature type="signal peptide" evidence="3">
    <location>
        <begin position="1"/>
        <end position="24"/>
    </location>
</feature>
<evidence type="ECO:0000256" key="3">
    <source>
        <dbReference type="SAM" id="SignalP"/>
    </source>
</evidence>
<keyword evidence="3" id="KW-0732">Signal</keyword>
<dbReference type="InterPro" id="IPR004911">
    <property type="entry name" value="Interferon-induced_GILT"/>
</dbReference>
<accession>A0AAD3T6K0</accession>
<comment type="caution">
    <text evidence="4">The sequence shown here is derived from an EMBL/GenBank/DDBJ whole genome shotgun (WGS) entry which is preliminary data.</text>
</comment>